<dbReference type="GO" id="GO:0071949">
    <property type="term" value="F:FAD binding"/>
    <property type="evidence" value="ECO:0007669"/>
    <property type="project" value="InterPro"/>
</dbReference>
<sequence length="150" mass="16087">MRKRQRKVKDPLLISLIKALSEDRVTDGASARRIYSKDGSVIEGGRAGVICFPEDTSEVVKCVSLANEYDREFVARGAGTGLAGGSVPCNDPIMIVTTRMKKIIDVDIEKKIAWVQPGVVNLDLSNSLKGTGLHFAPDPSSQQACTIGGN</sequence>
<evidence type="ECO:0000313" key="2">
    <source>
        <dbReference type="EMBL" id="SVB67465.1"/>
    </source>
</evidence>
<protein>
    <recommendedName>
        <fullName evidence="1">FAD-binding PCMH-type domain-containing protein</fullName>
    </recommendedName>
</protein>
<dbReference type="PANTHER" id="PTHR42934">
    <property type="entry name" value="GLYCOLATE OXIDASE SUBUNIT GLCD"/>
    <property type="match status" value="1"/>
</dbReference>
<dbReference type="InterPro" id="IPR016166">
    <property type="entry name" value="FAD-bd_PCMH"/>
</dbReference>
<reference evidence="2" key="1">
    <citation type="submission" date="2018-05" db="EMBL/GenBank/DDBJ databases">
        <authorList>
            <person name="Lanie J.A."/>
            <person name="Ng W.-L."/>
            <person name="Kazmierczak K.M."/>
            <person name="Andrzejewski T.M."/>
            <person name="Davidsen T.M."/>
            <person name="Wayne K.J."/>
            <person name="Tettelin H."/>
            <person name="Glass J.I."/>
            <person name="Rusch D."/>
            <person name="Podicherti R."/>
            <person name="Tsui H.-C.T."/>
            <person name="Winkler M.E."/>
        </authorList>
    </citation>
    <scope>NUCLEOTIDE SEQUENCE</scope>
</reference>
<dbReference type="AlphaFoldDB" id="A0A382FY29"/>
<dbReference type="PANTHER" id="PTHR42934:SF1">
    <property type="entry name" value="GLYCOLATE OXIDASE SUBUNIT GLCD"/>
    <property type="match status" value="1"/>
</dbReference>
<dbReference type="PROSITE" id="PS51387">
    <property type="entry name" value="FAD_PCMH"/>
    <property type="match status" value="1"/>
</dbReference>
<proteinExistence type="predicted"/>
<evidence type="ECO:0000259" key="1">
    <source>
        <dbReference type="PROSITE" id="PS51387"/>
    </source>
</evidence>
<name>A0A382FY29_9ZZZZ</name>
<feature type="domain" description="FAD-binding PCMH-type" evidence="1">
    <location>
        <begin position="42"/>
        <end position="150"/>
    </location>
</feature>
<feature type="non-terminal residue" evidence="2">
    <location>
        <position position="150"/>
    </location>
</feature>
<dbReference type="Gene3D" id="3.30.465.10">
    <property type="match status" value="1"/>
</dbReference>
<dbReference type="Pfam" id="PF01565">
    <property type="entry name" value="FAD_binding_4"/>
    <property type="match status" value="1"/>
</dbReference>
<dbReference type="InterPro" id="IPR036318">
    <property type="entry name" value="FAD-bd_PCMH-like_sf"/>
</dbReference>
<organism evidence="2">
    <name type="scientific">marine metagenome</name>
    <dbReference type="NCBI Taxonomy" id="408172"/>
    <lineage>
        <taxon>unclassified sequences</taxon>
        <taxon>metagenomes</taxon>
        <taxon>ecological metagenomes</taxon>
    </lineage>
</organism>
<accession>A0A382FY29</accession>
<dbReference type="SUPFAM" id="SSF56176">
    <property type="entry name" value="FAD-binding/transporter-associated domain-like"/>
    <property type="match status" value="1"/>
</dbReference>
<dbReference type="InterPro" id="IPR051914">
    <property type="entry name" value="FAD-linked_OxidoTrans_Type4"/>
</dbReference>
<dbReference type="EMBL" id="UINC01052297">
    <property type="protein sequence ID" value="SVB67465.1"/>
    <property type="molecule type" value="Genomic_DNA"/>
</dbReference>
<gene>
    <name evidence="2" type="ORF">METZ01_LOCUS220319</name>
</gene>
<dbReference type="InterPro" id="IPR016169">
    <property type="entry name" value="FAD-bd_PCMH_sub2"/>
</dbReference>
<dbReference type="InterPro" id="IPR006094">
    <property type="entry name" value="Oxid_FAD_bind_N"/>
</dbReference>